<name>A0ABV2Q2V9_9BURK</name>
<dbReference type="InterPro" id="IPR002347">
    <property type="entry name" value="SDR_fam"/>
</dbReference>
<dbReference type="InterPro" id="IPR020904">
    <property type="entry name" value="Sc_DH/Rdtase_CS"/>
</dbReference>
<dbReference type="Proteomes" id="UP001549320">
    <property type="component" value="Unassembled WGS sequence"/>
</dbReference>
<comment type="similarity">
    <text evidence="1">Belongs to the short-chain dehydrogenases/reductases (SDR) family.</text>
</comment>
<dbReference type="RefSeq" id="WP_354440752.1">
    <property type="nucleotide sequence ID" value="NZ_JBEPSH010000001.1"/>
</dbReference>
<comment type="caution">
    <text evidence="3">The sequence shown here is derived from an EMBL/GenBank/DDBJ whole genome shotgun (WGS) entry which is preliminary data.</text>
</comment>
<keyword evidence="4" id="KW-1185">Reference proteome</keyword>
<proteinExistence type="inferred from homology"/>
<evidence type="ECO:0000256" key="1">
    <source>
        <dbReference type="RuleBase" id="RU000363"/>
    </source>
</evidence>
<dbReference type="Pfam" id="PF00106">
    <property type="entry name" value="adh_short"/>
    <property type="match status" value="1"/>
</dbReference>
<dbReference type="EMBL" id="JBEPSH010000001">
    <property type="protein sequence ID" value="MET4575360.1"/>
    <property type="molecule type" value="Genomic_DNA"/>
</dbReference>
<dbReference type="PANTHER" id="PTHR45024:SF3">
    <property type="entry name" value="BLL2957 PROTEIN"/>
    <property type="match status" value="1"/>
</dbReference>
<dbReference type="InterPro" id="IPR057326">
    <property type="entry name" value="KR_dom"/>
</dbReference>
<dbReference type="Gene3D" id="3.40.50.720">
    <property type="entry name" value="NAD(P)-binding Rossmann-like Domain"/>
    <property type="match status" value="1"/>
</dbReference>
<reference evidence="3 4" key="1">
    <citation type="submission" date="2024-06" db="EMBL/GenBank/DDBJ databases">
        <title>Sorghum-associated microbial communities from plants grown in Nebraska, USA.</title>
        <authorList>
            <person name="Schachtman D."/>
        </authorList>
    </citation>
    <scope>NUCLEOTIDE SEQUENCE [LARGE SCALE GENOMIC DNA]</scope>
    <source>
        <strain evidence="3 4">2709</strain>
    </source>
</reference>
<accession>A0ABV2Q2V9</accession>
<dbReference type="SMART" id="SM00822">
    <property type="entry name" value="PKS_KR"/>
    <property type="match status" value="1"/>
</dbReference>
<organism evidence="3 4">
    <name type="scientific">Ottowia thiooxydans</name>
    <dbReference type="NCBI Taxonomy" id="219182"/>
    <lineage>
        <taxon>Bacteria</taxon>
        <taxon>Pseudomonadati</taxon>
        <taxon>Pseudomonadota</taxon>
        <taxon>Betaproteobacteria</taxon>
        <taxon>Burkholderiales</taxon>
        <taxon>Comamonadaceae</taxon>
        <taxon>Ottowia</taxon>
    </lineage>
</organism>
<evidence type="ECO:0000313" key="4">
    <source>
        <dbReference type="Proteomes" id="UP001549320"/>
    </source>
</evidence>
<evidence type="ECO:0000313" key="3">
    <source>
        <dbReference type="EMBL" id="MET4575360.1"/>
    </source>
</evidence>
<feature type="domain" description="Ketoreductase" evidence="2">
    <location>
        <begin position="10"/>
        <end position="206"/>
    </location>
</feature>
<protein>
    <submittedName>
        <fullName evidence="3">NAD(P)-dependent dehydrogenase (Short-subunit alcohol dehydrogenase family)</fullName>
    </submittedName>
</protein>
<gene>
    <name evidence="3" type="ORF">ABIE13_000457</name>
</gene>
<evidence type="ECO:0000259" key="2">
    <source>
        <dbReference type="SMART" id="SM00822"/>
    </source>
</evidence>
<dbReference type="InterPro" id="IPR036291">
    <property type="entry name" value="NAD(P)-bd_dom_sf"/>
</dbReference>
<dbReference type="PANTHER" id="PTHR45024">
    <property type="entry name" value="DEHYDROGENASES, SHORT CHAIN"/>
    <property type="match status" value="1"/>
</dbReference>
<dbReference type="PRINTS" id="PR00080">
    <property type="entry name" value="SDRFAMILY"/>
</dbReference>
<dbReference type="SUPFAM" id="SSF51735">
    <property type="entry name" value="NAD(P)-binding Rossmann-fold domains"/>
    <property type="match status" value="1"/>
</dbReference>
<dbReference type="InterPro" id="IPR051687">
    <property type="entry name" value="Peroxisomal_Beta-Oxidation"/>
</dbReference>
<sequence>METTTGLAGKVAVVTGAGRGIGREIALLLGRYGCKVVVNDVGASLHGEGDDMMPADEVVHLIKSTGGDAVANNDSVADWDGAKRIVQQALDTWGTLDLVVNNAGILRDGIFHRLSPEEFDAVVKVHLYGSFHVSRAAAPHFRDRTTGVYLHMTSTSGLIGSLGQANYASAKAGITGLSRSLALDMARFNVRSNCIAPHAFSRMIESVPGKSPEEQAAYLEKRKATTRPEQIATVAAFLLGDGAKDITGQILGVRGNEVYLYSQPRPIRIFQRTDPWTPETLGEQLAPAWASSFVPLERTRDVFPWQPV</sequence>
<dbReference type="PRINTS" id="PR00081">
    <property type="entry name" value="GDHRDH"/>
</dbReference>
<dbReference type="PROSITE" id="PS00061">
    <property type="entry name" value="ADH_SHORT"/>
    <property type="match status" value="1"/>
</dbReference>